<evidence type="ECO:0000256" key="1">
    <source>
        <dbReference type="SAM" id="MobiDB-lite"/>
    </source>
</evidence>
<keyword evidence="2" id="KW-1133">Transmembrane helix</keyword>
<name>A0ABY3RR55_9MICO</name>
<feature type="compositionally biased region" description="Polar residues" evidence="1">
    <location>
        <begin position="354"/>
        <end position="366"/>
    </location>
</feature>
<feature type="transmembrane region" description="Helical" evidence="2">
    <location>
        <begin position="130"/>
        <end position="152"/>
    </location>
</feature>
<feature type="transmembrane region" description="Helical" evidence="2">
    <location>
        <begin position="6"/>
        <end position="30"/>
    </location>
</feature>
<feature type="transmembrane region" description="Helical" evidence="2">
    <location>
        <begin position="313"/>
        <end position="332"/>
    </location>
</feature>
<evidence type="ECO:0000259" key="3">
    <source>
        <dbReference type="Pfam" id="PF04892"/>
    </source>
</evidence>
<feature type="transmembrane region" description="Helical" evidence="2">
    <location>
        <begin position="100"/>
        <end position="118"/>
    </location>
</feature>
<evidence type="ECO:0000256" key="2">
    <source>
        <dbReference type="SAM" id="Phobius"/>
    </source>
</evidence>
<organism evidence="4 5">
    <name type="scientific">Microbacterium resistens</name>
    <dbReference type="NCBI Taxonomy" id="156977"/>
    <lineage>
        <taxon>Bacteria</taxon>
        <taxon>Bacillati</taxon>
        <taxon>Actinomycetota</taxon>
        <taxon>Actinomycetes</taxon>
        <taxon>Micrococcales</taxon>
        <taxon>Microbacteriaceae</taxon>
        <taxon>Microbacterium</taxon>
    </lineage>
</organism>
<dbReference type="PANTHER" id="PTHR36834:SF1">
    <property type="entry name" value="INTEGRAL MEMBRANE PROTEIN"/>
    <property type="match status" value="1"/>
</dbReference>
<dbReference type="Proteomes" id="UP001199642">
    <property type="component" value="Chromosome"/>
</dbReference>
<keyword evidence="2" id="KW-0472">Membrane</keyword>
<evidence type="ECO:0000313" key="5">
    <source>
        <dbReference type="Proteomes" id="UP001199642"/>
    </source>
</evidence>
<feature type="transmembrane region" description="Helical" evidence="2">
    <location>
        <begin position="164"/>
        <end position="185"/>
    </location>
</feature>
<feature type="transmembrane region" description="Helical" evidence="2">
    <location>
        <begin position="246"/>
        <end position="266"/>
    </location>
</feature>
<sequence>MQDQVLLGFLATAIGLVFGVLLFVPFVAISYRRRGRLTVGRLVLWLAALIYFWAIWTYTLLPLPDPDDIRCVGAILDPMSVVHDVQKAFARSANPLTDPAILQLALNVLLFLPLGFLLRVLGGRGVVTALAVGFGLSLFIETTQLTGVWTIYPCAYRFFDVGDLMTNTAGAVLGSLLSLVVPARLRGSAASPDADRPRPVTRGRRLLAMLCDAIGYSIVAFGAGVVILLARLYILGESTAQGDDGLTTLIGTGGTSLVWLIWILVTGQSPGDAAVQLRYRGGPLPAALARVLRWAAGVGGISALALVGAAGEAWVWPLMALAVVLALFTRGGRGLPWLVSRQELTDAREPARSPRTNAQPNQITGA</sequence>
<accession>A0ABY3RR55</accession>
<keyword evidence="5" id="KW-1185">Reference proteome</keyword>
<dbReference type="Pfam" id="PF04892">
    <property type="entry name" value="VanZ"/>
    <property type="match status" value="1"/>
</dbReference>
<proteinExistence type="predicted"/>
<protein>
    <submittedName>
        <fullName evidence="4">VanZ family protein</fullName>
    </submittedName>
</protein>
<dbReference type="RefSeq" id="WP_231819257.1">
    <property type="nucleotide sequence ID" value="NZ_CP082781.1"/>
</dbReference>
<feature type="transmembrane region" description="Helical" evidence="2">
    <location>
        <begin position="287"/>
        <end position="307"/>
    </location>
</feature>
<gene>
    <name evidence="4" type="ORF">K8F61_11885</name>
</gene>
<reference evidence="4 5" key="1">
    <citation type="submission" date="2023-01" db="EMBL/GenBank/DDBJ databases">
        <title>Characterization of estradiol degrading bacteria Microbacterium sp. MZT7 and reveal degrading genes through genome analysis.</title>
        <authorList>
            <person name="Hao P."/>
            <person name="Gao Y."/>
        </authorList>
    </citation>
    <scope>NUCLEOTIDE SEQUENCE [LARGE SCALE GENOMIC DNA]</scope>
    <source>
        <strain evidence="4 5">MZT7</strain>
    </source>
</reference>
<dbReference type="InterPro" id="IPR053150">
    <property type="entry name" value="Teicoplanin_resist-assoc"/>
</dbReference>
<feature type="domain" description="VanZ-like" evidence="3">
    <location>
        <begin position="49"/>
        <end position="180"/>
    </location>
</feature>
<keyword evidence="2" id="KW-0812">Transmembrane</keyword>
<feature type="transmembrane region" description="Helical" evidence="2">
    <location>
        <begin position="42"/>
        <end position="61"/>
    </location>
</feature>
<dbReference type="PANTHER" id="PTHR36834">
    <property type="entry name" value="MEMBRANE PROTEIN-RELATED"/>
    <property type="match status" value="1"/>
</dbReference>
<evidence type="ECO:0000313" key="4">
    <source>
        <dbReference type="EMBL" id="UGS25381.1"/>
    </source>
</evidence>
<feature type="transmembrane region" description="Helical" evidence="2">
    <location>
        <begin position="206"/>
        <end position="234"/>
    </location>
</feature>
<dbReference type="EMBL" id="CP082781">
    <property type="protein sequence ID" value="UGS25381.1"/>
    <property type="molecule type" value="Genomic_DNA"/>
</dbReference>
<feature type="region of interest" description="Disordered" evidence="1">
    <location>
        <begin position="346"/>
        <end position="366"/>
    </location>
</feature>
<dbReference type="InterPro" id="IPR006976">
    <property type="entry name" value="VanZ-like"/>
</dbReference>